<dbReference type="InterPro" id="IPR027954">
    <property type="entry name" value="Transcobalamin-like_C"/>
</dbReference>
<evidence type="ECO:0000313" key="3">
    <source>
        <dbReference type="EMBL" id="MCI2241162.1"/>
    </source>
</evidence>
<feature type="domain" description="Transcobalamin-like C-terminal" evidence="2">
    <location>
        <begin position="233"/>
        <end position="300"/>
    </location>
</feature>
<dbReference type="RefSeq" id="WP_242163039.1">
    <property type="nucleotide sequence ID" value="NZ_JAJMLW010000001.1"/>
</dbReference>
<evidence type="ECO:0000313" key="4">
    <source>
        <dbReference type="Proteomes" id="UP001430755"/>
    </source>
</evidence>
<dbReference type="Pfam" id="PF14478">
    <property type="entry name" value="DUF4430"/>
    <property type="match status" value="1"/>
</dbReference>
<evidence type="ECO:0000259" key="2">
    <source>
        <dbReference type="Pfam" id="PF14478"/>
    </source>
</evidence>
<feature type="compositionally biased region" description="Basic and acidic residues" evidence="1">
    <location>
        <begin position="7"/>
        <end position="20"/>
    </location>
</feature>
<evidence type="ECO:0000256" key="1">
    <source>
        <dbReference type="SAM" id="MobiDB-lite"/>
    </source>
</evidence>
<keyword evidence="4" id="KW-1185">Reference proteome</keyword>
<sequence>MTVDSKPGADERVVPERIREGAAGGAAAGGAAPATPAAADDGGPVTPAPRRSRVPVVVASACAACVIVFAAGGVALGAFSQEGATVDPWASTTVPVREVGVAAVLDDYLDEAPEEPLAEEPPAATEGDAPAAEEPQAPAAGSAETPPVSGSAPSGGSQPPASSGGTAAQPPASSGGSSGGSGGSSGDTAEKPAETPPPAPSTITVTVSVDGSKAKPSGYSVGAAARSVTLPAGATAYDALVATGLSVNMSGGYVRSIGGLAEFSCGAGSGWMYGVNGTYPKKSCTAYKLSAGDTVRWVYTLDNGNDL</sequence>
<feature type="region of interest" description="Disordered" evidence="1">
    <location>
        <begin position="1"/>
        <end position="50"/>
    </location>
</feature>
<gene>
    <name evidence="3" type="ORF">LPT13_02195</name>
</gene>
<organism evidence="3 4">
    <name type="scientific">Adlercreutzia faecimuris</name>
    <dbReference type="NCBI Taxonomy" id="2897341"/>
    <lineage>
        <taxon>Bacteria</taxon>
        <taxon>Bacillati</taxon>
        <taxon>Actinomycetota</taxon>
        <taxon>Coriobacteriia</taxon>
        <taxon>Eggerthellales</taxon>
        <taxon>Eggerthellaceae</taxon>
        <taxon>Adlercreutzia</taxon>
    </lineage>
</organism>
<protein>
    <submittedName>
        <fullName evidence="3">DUF4430 domain-containing protein</fullName>
    </submittedName>
</protein>
<comment type="caution">
    <text evidence="3">The sequence shown here is derived from an EMBL/GenBank/DDBJ whole genome shotgun (WGS) entry which is preliminary data.</text>
</comment>
<name>A0ABS9WFR7_9ACTN</name>
<feature type="compositionally biased region" description="Low complexity" evidence="1">
    <location>
        <begin position="29"/>
        <end position="50"/>
    </location>
</feature>
<feature type="compositionally biased region" description="Gly residues" evidence="1">
    <location>
        <begin position="176"/>
        <end position="185"/>
    </location>
</feature>
<proteinExistence type="predicted"/>
<feature type="compositionally biased region" description="Low complexity" evidence="1">
    <location>
        <begin position="120"/>
        <end position="175"/>
    </location>
</feature>
<accession>A0ABS9WFR7</accession>
<dbReference type="EMBL" id="JAJMLW010000001">
    <property type="protein sequence ID" value="MCI2241162.1"/>
    <property type="molecule type" value="Genomic_DNA"/>
</dbReference>
<feature type="region of interest" description="Disordered" evidence="1">
    <location>
        <begin position="114"/>
        <end position="202"/>
    </location>
</feature>
<reference evidence="3" key="1">
    <citation type="submission" date="2021-11" db="EMBL/GenBank/DDBJ databases">
        <title>A Novel Adlercreutzia Species, isolated from a Allomyrina dichotoma larva feces.</title>
        <authorList>
            <person name="Suh M.K."/>
        </authorList>
    </citation>
    <scope>NUCLEOTIDE SEQUENCE</scope>
    <source>
        <strain evidence="3">JBNU-10</strain>
    </source>
</reference>
<dbReference type="Proteomes" id="UP001430755">
    <property type="component" value="Unassembled WGS sequence"/>
</dbReference>